<dbReference type="OrthoDB" id="2375431at2"/>
<sequence length="163" mass="18591">MIISELQEILLEKKEHFLIESERVASVLDKHPLSHAFLILTKVKYSKIPVLNSQDELVGFIGLADIVNQMLAIDGVDFNLLEGKIVADVMEKEVRSVSTIDDIELLLHLAVDHSFIPVRDEQNRFLGIVTRRELLKAVNHLLHTLDDEYVLTSKEHVYKLVAE</sequence>
<organism evidence="2 3">
    <name type="scientific">Vagococcus zengguangii</name>
    <dbReference type="NCBI Taxonomy" id="2571750"/>
    <lineage>
        <taxon>Bacteria</taxon>
        <taxon>Bacillati</taxon>
        <taxon>Bacillota</taxon>
        <taxon>Bacilli</taxon>
        <taxon>Lactobacillales</taxon>
        <taxon>Enterococcaceae</taxon>
        <taxon>Vagococcus</taxon>
    </lineage>
</organism>
<dbReference type="InterPro" id="IPR046342">
    <property type="entry name" value="CBS_dom_sf"/>
</dbReference>
<name>A0A4D7CSW4_9ENTE</name>
<dbReference type="AlphaFoldDB" id="A0A4D7CSW4"/>
<dbReference type="SUPFAM" id="SSF54631">
    <property type="entry name" value="CBS-domain pair"/>
    <property type="match status" value="1"/>
</dbReference>
<dbReference type="NCBIfam" id="NF041630">
    <property type="entry name" value="CBS_CbpB"/>
    <property type="match status" value="1"/>
</dbReference>
<dbReference type="Gene3D" id="3.10.580.10">
    <property type="entry name" value="CBS-domain"/>
    <property type="match status" value="1"/>
</dbReference>
<keyword evidence="1" id="KW-0129">CBS domain</keyword>
<dbReference type="PROSITE" id="PS51371">
    <property type="entry name" value="CBS"/>
    <property type="match status" value="1"/>
</dbReference>
<dbReference type="PANTHER" id="PTHR43080">
    <property type="entry name" value="CBS DOMAIN-CONTAINING PROTEIN CBSX3, MITOCHONDRIAL"/>
    <property type="match status" value="1"/>
</dbReference>
<evidence type="ECO:0000256" key="1">
    <source>
        <dbReference type="ARBA" id="ARBA00023122"/>
    </source>
</evidence>
<dbReference type="EMBL" id="CP039712">
    <property type="protein sequence ID" value="QCI86064.1"/>
    <property type="molecule type" value="Genomic_DNA"/>
</dbReference>
<gene>
    <name evidence="2" type="ORF">FA707_03415</name>
</gene>
<evidence type="ECO:0000313" key="2">
    <source>
        <dbReference type="EMBL" id="QCI86064.1"/>
    </source>
</evidence>
<protein>
    <submittedName>
        <fullName evidence="2">CBS domain-containing protein</fullName>
    </submittedName>
</protein>
<dbReference type="InterPro" id="IPR048125">
    <property type="entry name" value="CBS_CbpB"/>
</dbReference>
<dbReference type="KEGG" id="vao:FA707_03415"/>
<proteinExistence type="predicted"/>
<evidence type="ECO:0000313" key="3">
    <source>
        <dbReference type="Proteomes" id="UP000298615"/>
    </source>
</evidence>
<accession>A0A4D7CSW4</accession>
<dbReference type="RefSeq" id="WP_136952901.1">
    <property type="nucleotide sequence ID" value="NZ_CP039712.1"/>
</dbReference>
<dbReference type="Pfam" id="PF00571">
    <property type="entry name" value="CBS"/>
    <property type="match status" value="2"/>
</dbReference>
<dbReference type="PANTHER" id="PTHR43080:SF2">
    <property type="entry name" value="CBS DOMAIN-CONTAINING PROTEIN"/>
    <property type="match status" value="1"/>
</dbReference>
<dbReference type="SMART" id="SM00116">
    <property type="entry name" value="CBS"/>
    <property type="match status" value="2"/>
</dbReference>
<dbReference type="InterPro" id="IPR000644">
    <property type="entry name" value="CBS_dom"/>
</dbReference>
<dbReference type="InterPro" id="IPR051257">
    <property type="entry name" value="Diverse_CBS-Domain"/>
</dbReference>
<keyword evidence="3" id="KW-1185">Reference proteome</keyword>
<dbReference type="Proteomes" id="UP000298615">
    <property type="component" value="Chromosome"/>
</dbReference>
<reference evidence="2 3" key="1">
    <citation type="submission" date="2019-04" db="EMBL/GenBank/DDBJ databases">
        <title>Vagococcus sp. nov., isolated from faeces of yaks (Bos grunniens).</title>
        <authorList>
            <person name="Ge Y."/>
        </authorList>
    </citation>
    <scope>NUCLEOTIDE SEQUENCE [LARGE SCALE GENOMIC DNA]</scope>
    <source>
        <strain evidence="2 3">MN-17</strain>
    </source>
</reference>